<name>A0A9D8PP23_9DELT</name>
<dbReference type="NCBIfam" id="TIGR00374">
    <property type="entry name" value="flippase-like domain"/>
    <property type="match status" value="1"/>
</dbReference>
<evidence type="ECO:0000256" key="3">
    <source>
        <dbReference type="ARBA" id="ARBA00022692"/>
    </source>
</evidence>
<dbReference type="Proteomes" id="UP000809273">
    <property type="component" value="Unassembled WGS sequence"/>
</dbReference>
<sequence>MKLDWKFYLGLIIGFTFLFFSLRGFDYVEFYDQLKRVNWFFIILSVFIYYLTYVSRVLRWRYLTLPIKEMSFRNLFSGIAIGFGANNMLPMRLGELIRAYALGKIEKVRAGSVLATVVIERVFDGMAVIALLVVIFFGADSSERFGENREILRTAGYSSLAFLVFMVGFLVLLERKTDRMGRLAGIFFRPLSRKLQERMERFVKSFAAGLDVLYRGGALLMIVFYTILTWLLITFFYYTIILSFPVEVEFAFSAAIAVVVFIAFASVIPAPPGYVGTFEVGGISALMIYGLAKSDAAGVVLVMHALNIFPAIIMGLIFLWLDKMSLAEVSRVSVYGIEGEGGKE</sequence>
<dbReference type="GO" id="GO:0005886">
    <property type="term" value="C:plasma membrane"/>
    <property type="evidence" value="ECO:0007669"/>
    <property type="project" value="UniProtKB-SubCell"/>
</dbReference>
<keyword evidence="3 6" id="KW-0812">Transmembrane</keyword>
<feature type="transmembrane region" description="Helical" evidence="6">
    <location>
        <begin position="37"/>
        <end position="54"/>
    </location>
</feature>
<dbReference type="Pfam" id="PF03706">
    <property type="entry name" value="LPG_synthase_TM"/>
    <property type="match status" value="1"/>
</dbReference>
<evidence type="ECO:0000256" key="6">
    <source>
        <dbReference type="SAM" id="Phobius"/>
    </source>
</evidence>
<dbReference type="AlphaFoldDB" id="A0A9D8PP23"/>
<feature type="transmembrane region" description="Helical" evidence="6">
    <location>
        <begin position="218"/>
        <end position="238"/>
    </location>
</feature>
<feature type="transmembrane region" description="Helical" evidence="6">
    <location>
        <begin position="113"/>
        <end position="139"/>
    </location>
</feature>
<organism evidence="7 8">
    <name type="scientific">Candidatus Zymogenus saltonus</name>
    <dbReference type="NCBI Taxonomy" id="2844893"/>
    <lineage>
        <taxon>Bacteria</taxon>
        <taxon>Deltaproteobacteria</taxon>
        <taxon>Candidatus Zymogenia</taxon>
        <taxon>Candidatus Zymogeniales</taxon>
        <taxon>Candidatus Zymogenaceae</taxon>
        <taxon>Candidatus Zymogenus</taxon>
    </lineage>
</organism>
<dbReference type="PANTHER" id="PTHR39087:SF2">
    <property type="entry name" value="UPF0104 MEMBRANE PROTEIN MJ1595"/>
    <property type="match status" value="1"/>
</dbReference>
<evidence type="ECO:0000256" key="1">
    <source>
        <dbReference type="ARBA" id="ARBA00004651"/>
    </source>
</evidence>
<gene>
    <name evidence="7" type="ORF">JW984_04855</name>
</gene>
<comment type="caution">
    <text evidence="7">The sequence shown here is derived from an EMBL/GenBank/DDBJ whole genome shotgun (WGS) entry which is preliminary data.</text>
</comment>
<evidence type="ECO:0000256" key="5">
    <source>
        <dbReference type="ARBA" id="ARBA00023136"/>
    </source>
</evidence>
<keyword evidence="2" id="KW-1003">Cell membrane</keyword>
<evidence type="ECO:0000256" key="4">
    <source>
        <dbReference type="ARBA" id="ARBA00022989"/>
    </source>
</evidence>
<dbReference type="PANTHER" id="PTHR39087">
    <property type="entry name" value="UPF0104 MEMBRANE PROTEIN MJ1595"/>
    <property type="match status" value="1"/>
</dbReference>
<feature type="transmembrane region" description="Helical" evidence="6">
    <location>
        <begin position="299"/>
        <end position="321"/>
    </location>
</feature>
<dbReference type="InterPro" id="IPR022791">
    <property type="entry name" value="L-PG_synthase/AglD"/>
</dbReference>
<feature type="transmembrane region" description="Helical" evidence="6">
    <location>
        <begin position="151"/>
        <end position="173"/>
    </location>
</feature>
<reference evidence="7" key="1">
    <citation type="journal article" date="2021" name="Environ. Microbiol.">
        <title>Genomic characterization of three novel Desulfobacterota classes expand the metabolic and phylogenetic diversity of the phylum.</title>
        <authorList>
            <person name="Murphy C.L."/>
            <person name="Biggerstaff J."/>
            <person name="Eichhorn A."/>
            <person name="Ewing E."/>
            <person name="Shahan R."/>
            <person name="Soriano D."/>
            <person name="Stewart S."/>
            <person name="VanMol K."/>
            <person name="Walker R."/>
            <person name="Walters P."/>
            <person name="Elshahed M.S."/>
            <person name="Youssef N.H."/>
        </authorList>
    </citation>
    <scope>NUCLEOTIDE SEQUENCE</scope>
    <source>
        <strain evidence="7">Zod_Metabat.24</strain>
    </source>
</reference>
<reference evidence="7" key="2">
    <citation type="submission" date="2021-01" db="EMBL/GenBank/DDBJ databases">
        <authorList>
            <person name="Hahn C.R."/>
            <person name="Youssef N.H."/>
            <person name="Elshahed M."/>
        </authorList>
    </citation>
    <scope>NUCLEOTIDE SEQUENCE</scope>
    <source>
        <strain evidence="7">Zod_Metabat.24</strain>
    </source>
</reference>
<dbReference type="EMBL" id="JAFGIX010000023">
    <property type="protein sequence ID" value="MBN1572510.1"/>
    <property type="molecule type" value="Genomic_DNA"/>
</dbReference>
<proteinExistence type="predicted"/>
<evidence type="ECO:0000313" key="7">
    <source>
        <dbReference type="EMBL" id="MBN1572510.1"/>
    </source>
</evidence>
<keyword evidence="5 6" id="KW-0472">Membrane</keyword>
<comment type="subcellular location">
    <subcellularLocation>
        <location evidence="1">Cell membrane</location>
        <topology evidence="1">Multi-pass membrane protein</topology>
    </subcellularLocation>
</comment>
<feature type="transmembrane region" description="Helical" evidence="6">
    <location>
        <begin position="250"/>
        <end position="268"/>
    </location>
</feature>
<feature type="transmembrane region" description="Helical" evidence="6">
    <location>
        <begin position="7"/>
        <end position="25"/>
    </location>
</feature>
<protein>
    <submittedName>
        <fullName evidence="7">Flippase-like domain-containing protein</fullName>
    </submittedName>
</protein>
<keyword evidence="4 6" id="KW-1133">Transmembrane helix</keyword>
<accession>A0A9D8PP23</accession>
<evidence type="ECO:0000256" key="2">
    <source>
        <dbReference type="ARBA" id="ARBA00022475"/>
    </source>
</evidence>
<evidence type="ECO:0000313" key="8">
    <source>
        <dbReference type="Proteomes" id="UP000809273"/>
    </source>
</evidence>